<evidence type="ECO:0000313" key="2">
    <source>
        <dbReference type="Proteomes" id="UP000003299"/>
    </source>
</evidence>
<name>F0B7V3_9XANT</name>
<dbReference type="AlphaFoldDB" id="F0B7V3"/>
<protein>
    <submittedName>
        <fullName evidence="1">Uncharacterized protein</fullName>
    </submittedName>
</protein>
<dbReference type="KEGG" id="xve:BJD12_09455"/>
<reference evidence="1 2" key="1">
    <citation type="journal article" date="2011" name="BMC Genomics">
        <title>Comparative genomics reveals diversity among xanthomonads infecting tomato and pepper.</title>
        <authorList>
            <person name="Potnis N."/>
            <person name="Krasileva K."/>
            <person name="Chow V."/>
            <person name="Almeida N.F."/>
            <person name="Patil P.B."/>
            <person name="Ryan R.P."/>
            <person name="Sharlach M."/>
            <person name="Behlau F."/>
            <person name="Dow J.M."/>
            <person name="Momol M.T."/>
            <person name="White F.F."/>
            <person name="Preston J.F."/>
            <person name="Vinatzer B.A."/>
            <person name="Koebnik R."/>
            <person name="Setubal J.C."/>
            <person name="Norman D.J."/>
            <person name="Staskawicz B.J."/>
            <person name="Jones J.B."/>
        </authorList>
    </citation>
    <scope>NUCLEOTIDE SEQUENCE [LARGE SCALE GENOMIC DNA]</scope>
    <source>
        <strain evidence="1 2">ATCC 35937</strain>
    </source>
</reference>
<sequence>MTCSDTQRLRSVALAVAPITRDVLPMPQPAAGPDAQHCAHDGAASIPLASTRGAIEIAP</sequence>
<gene>
    <name evidence="1" type="ORF">XVE_0147</name>
</gene>
<evidence type="ECO:0000313" key="1">
    <source>
        <dbReference type="EMBL" id="EGD11639.1"/>
    </source>
</evidence>
<comment type="caution">
    <text evidence="1">The sequence shown here is derived from an EMBL/GenBank/DDBJ whole genome shotgun (WGS) entry which is preliminary data.</text>
</comment>
<dbReference type="EMBL" id="AEQV01000001">
    <property type="protein sequence ID" value="EGD11639.1"/>
    <property type="molecule type" value="Genomic_DNA"/>
</dbReference>
<organism evidence="1 2">
    <name type="scientific">Xanthomonas vesicatoria ATCC 35937</name>
    <dbReference type="NCBI Taxonomy" id="925775"/>
    <lineage>
        <taxon>Bacteria</taxon>
        <taxon>Pseudomonadati</taxon>
        <taxon>Pseudomonadota</taxon>
        <taxon>Gammaproteobacteria</taxon>
        <taxon>Lysobacterales</taxon>
        <taxon>Lysobacteraceae</taxon>
        <taxon>Xanthomonas</taxon>
    </lineage>
</organism>
<accession>F0B7V3</accession>
<proteinExistence type="predicted"/>
<dbReference type="Proteomes" id="UP000003299">
    <property type="component" value="Unassembled WGS sequence"/>
</dbReference>